<dbReference type="EMBL" id="AP023322">
    <property type="protein sequence ID" value="BCI63799.1"/>
    <property type="molecule type" value="Genomic_DNA"/>
</dbReference>
<evidence type="ECO:0000313" key="2">
    <source>
        <dbReference type="Proteomes" id="UP000594042"/>
    </source>
</evidence>
<dbReference type="SUPFAM" id="SSF51445">
    <property type="entry name" value="(Trans)glycosidases"/>
    <property type="match status" value="1"/>
</dbReference>
<gene>
    <name evidence="1" type="ORF">Cop2CBH44_21520</name>
</gene>
<accession>A0A7G1HVS6</accession>
<protein>
    <recommendedName>
        <fullName evidence="3">Glycosyl hydrolase</fullName>
    </recommendedName>
</protein>
<dbReference type="KEGG" id="copr:Cop2CBH44_21520"/>
<evidence type="ECO:0008006" key="3">
    <source>
        <dbReference type="Google" id="ProtNLM"/>
    </source>
</evidence>
<sequence length="442" mass="50128">MKYILSLIWISLFPYVCFPNTHKKIQAQSVNDFLNSIGANSSINKRGENLERTIECTRYLGIRWLRSGYEDGTTMEVYKRLRNEAGIKFTYGLGSGGNNIPQLLNGAREIAALDALLAIEGNNEPNNWGIEYQGEKGGKANTWMPLAKLQRDLYYAVKNDPLLKKYPVFSISESGGMTDNVGLQYLHIPKGANTSMPDGTQYADYVNIHNYITHPSWDNGKIHDNQTWISSSPFSDCKVDGLYNNHGLTWYKKHKGYNENELATLPKVTTETGLVIDENISEEQHGKLLLNLYLAQFKRGWSYTAIYILRDRSDEGGNQKFGFYTPNYTPRKAAIYLHNLTTILEDNKPTPKPGSLSYYIPNQPETVHDLLLQKSDGTYELIIWGEKYTGGTDAIDIHFKKRYKSISIYNPLIGTDATQTLSKIKSLKLKLTDHPIIIEITE</sequence>
<dbReference type="InterPro" id="IPR017853">
    <property type="entry name" value="GH"/>
</dbReference>
<proteinExistence type="predicted"/>
<dbReference type="RefSeq" id="WP_200754793.1">
    <property type="nucleotide sequence ID" value="NZ_AP023322.1"/>
</dbReference>
<keyword evidence="2" id="KW-1185">Reference proteome</keyword>
<dbReference type="Proteomes" id="UP000594042">
    <property type="component" value="Chromosome"/>
</dbReference>
<name>A0A7G1HVS6_9BACT</name>
<dbReference type="Gene3D" id="3.20.20.80">
    <property type="entry name" value="Glycosidases"/>
    <property type="match status" value="1"/>
</dbReference>
<organism evidence="1 2">
    <name type="scientific">Coprobacter secundus subsp. similis</name>
    <dbReference type="NCBI Taxonomy" id="2751153"/>
    <lineage>
        <taxon>Bacteria</taxon>
        <taxon>Pseudomonadati</taxon>
        <taxon>Bacteroidota</taxon>
        <taxon>Bacteroidia</taxon>
        <taxon>Bacteroidales</taxon>
        <taxon>Barnesiellaceae</taxon>
        <taxon>Coprobacter</taxon>
    </lineage>
</organism>
<reference evidence="2" key="1">
    <citation type="submission" date="2020-07" db="EMBL/GenBank/DDBJ databases">
        <title>Complete genome sequencing of Coprobacter sp. strain 2CBH44.</title>
        <authorList>
            <person name="Sakamoto M."/>
            <person name="Murakami T."/>
            <person name="Mori H."/>
        </authorList>
    </citation>
    <scope>NUCLEOTIDE SEQUENCE [LARGE SCALE GENOMIC DNA]</scope>
    <source>
        <strain evidence="2">2CBH44</strain>
    </source>
</reference>
<dbReference type="AlphaFoldDB" id="A0A7G1HVS6"/>
<evidence type="ECO:0000313" key="1">
    <source>
        <dbReference type="EMBL" id="BCI63799.1"/>
    </source>
</evidence>